<reference evidence="1 2" key="1">
    <citation type="submission" date="2022-11" db="EMBL/GenBank/DDBJ databases">
        <authorList>
            <person name="Cortes-Martin A."/>
            <person name="Buttimer C.T.H."/>
            <person name="Hill C."/>
        </authorList>
    </citation>
    <scope>NUCLEOTIDE SEQUENCE [LARGE SCALE GENOMIC DNA]</scope>
</reference>
<sequence length="167" mass="20078">MAYEAFKEVYEILIRDWNWKKIRYTQCLRQLIYTGDHSFRRDMKISQRVGKTKFKFQRGRGYYDEGFKVQEVPRFCVSTLPNANGKGSRISWMATCNNEIFMGVRKAGCKDWQIFNLDEYFEDIQKPTDDEIDFVNVLYPEFIRDLPKLKPGLDEIHKELRWRFGGY</sequence>
<dbReference type="EMBL" id="OP778609">
    <property type="protein sequence ID" value="WBF77710.1"/>
    <property type="molecule type" value="Genomic_DNA"/>
</dbReference>
<organism evidence="1 2">
    <name type="scientific">Escherichia phage A73</name>
    <dbReference type="NCBI Taxonomy" id="3003819"/>
    <lineage>
        <taxon>Viruses</taxon>
        <taxon>Duplodnaviria</taxon>
        <taxon>Heunggongvirae</taxon>
        <taxon>Uroviricota</taxon>
        <taxon>Caudoviricetes</taxon>
        <taxon>Vequintavirinae</taxon>
        <taxon>Septuagintavirus</taxon>
        <taxon>Septuagintavirus A73</taxon>
    </lineage>
</organism>
<accession>A0AAF0ANP9</accession>
<protein>
    <submittedName>
        <fullName evidence="1">Uncharacterized protein</fullName>
    </submittedName>
</protein>
<evidence type="ECO:0000313" key="1">
    <source>
        <dbReference type="EMBL" id="WBF77710.1"/>
    </source>
</evidence>
<gene>
    <name evidence="1" type="ORF">A73_244</name>
</gene>
<evidence type="ECO:0000313" key="2">
    <source>
        <dbReference type="Proteomes" id="UP001223579"/>
    </source>
</evidence>
<proteinExistence type="predicted"/>
<dbReference type="Proteomes" id="UP001223579">
    <property type="component" value="Segment"/>
</dbReference>
<name>A0AAF0ANP9_9CAUD</name>
<keyword evidence="2" id="KW-1185">Reference proteome</keyword>